<dbReference type="InterPro" id="IPR013785">
    <property type="entry name" value="Aldolase_TIM"/>
</dbReference>
<dbReference type="CDD" id="cd07938">
    <property type="entry name" value="DRE_TIM_HMGL"/>
    <property type="match status" value="1"/>
</dbReference>
<dbReference type="InterPro" id="IPR043594">
    <property type="entry name" value="HMGL"/>
</dbReference>
<keyword evidence="2" id="KW-0479">Metal-binding</keyword>
<evidence type="ECO:0000256" key="1">
    <source>
        <dbReference type="ARBA" id="ARBA00009405"/>
    </source>
</evidence>
<dbReference type="Pfam" id="PF00682">
    <property type="entry name" value="HMGL-like"/>
    <property type="match status" value="1"/>
</dbReference>
<accession>A0ABN2QRK0</accession>
<gene>
    <name evidence="5" type="ORF">GCM10009754_28970</name>
</gene>
<dbReference type="PROSITE" id="PS50991">
    <property type="entry name" value="PYR_CT"/>
    <property type="match status" value="1"/>
</dbReference>
<evidence type="ECO:0000256" key="3">
    <source>
        <dbReference type="ARBA" id="ARBA00023239"/>
    </source>
</evidence>
<organism evidence="5 6">
    <name type="scientific">Amycolatopsis minnesotensis</name>
    <dbReference type="NCBI Taxonomy" id="337894"/>
    <lineage>
        <taxon>Bacteria</taxon>
        <taxon>Bacillati</taxon>
        <taxon>Actinomycetota</taxon>
        <taxon>Actinomycetes</taxon>
        <taxon>Pseudonocardiales</taxon>
        <taxon>Pseudonocardiaceae</taxon>
        <taxon>Amycolatopsis</taxon>
    </lineage>
</organism>
<feature type="domain" description="Pyruvate carboxyltransferase" evidence="4">
    <location>
        <begin position="5"/>
        <end position="280"/>
    </location>
</feature>
<dbReference type="PANTHER" id="PTHR42738">
    <property type="entry name" value="HYDROXYMETHYLGLUTARYL-COA LYASE"/>
    <property type="match status" value="1"/>
</dbReference>
<evidence type="ECO:0000313" key="5">
    <source>
        <dbReference type="EMBL" id="GAA1957113.1"/>
    </source>
</evidence>
<dbReference type="Gene3D" id="3.20.20.70">
    <property type="entry name" value="Aldolase class I"/>
    <property type="match status" value="1"/>
</dbReference>
<dbReference type="PANTHER" id="PTHR42738:SF7">
    <property type="entry name" value="HYDROXYMETHYLGLUTARYL-COA LYASE"/>
    <property type="match status" value="1"/>
</dbReference>
<dbReference type="GO" id="GO:0016829">
    <property type="term" value="F:lyase activity"/>
    <property type="evidence" value="ECO:0007669"/>
    <property type="project" value="UniProtKB-KW"/>
</dbReference>
<dbReference type="EMBL" id="BAAANN010000010">
    <property type="protein sequence ID" value="GAA1957113.1"/>
    <property type="molecule type" value="Genomic_DNA"/>
</dbReference>
<evidence type="ECO:0000259" key="4">
    <source>
        <dbReference type="PROSITE" id="PS50991"/>
    </source>
</evidence>
<name>A0ABN2QRK0_9PSEU</name>
<evidence type="ECO:0000256" key="2">
    <source>
        <dbReference type="ARBA" id="ARBA00022723"/>
    </source>
</evidence>
<dbReference type="InterPro" id="IPR000891">
    <property type="entry name" value="PYR_CT"/>
</dbReference>
<keyword evidence="3 5" id="KW-0456">Lyase</keyword>
<keyword evidence="6" id="KW-1185">Reference proteome</keyword>
<protein>
    <submittedName>
        <fullName evidence="5">Hydroxymethylglutaryl-CoA lyase</fullName>
    </submittedName>
</protein>
<dbReference type="SUPFAM" id="SSF51569">
    <property type="entry name" value="Aldolase"/>
    <property type="match status" value="1"/>
</dbReference>
<evidence type="ECO:0000313" key="6">
    <source>
        <dbReference type="Proteomes" id="UP001501116"/>
    </source>
</evidence>
<reference evidence="5 6" key="1">
    <citation type="journal article" date="2019" name="Int. J. Syst. Evol. Microbiol.">
        <title>The Global Catalogue of Microorganisms (GCM) 10K type strain sequencing project: providing services to taxonomists for standard genome sequencing and annotation.</title>
        <authorList>
            <consortium name="The Broad Institute Genomics Platform"/>
            <consortium name="The Broad Institute Genome Sequencing Center for Infectious Disease"/>
            <person name="Wu L."/>
            <person name="Ma J."/>
        </authorList>
    </citation>
    <scope>NUCLEOTIDE SEQUENCE [LARGE SCALE GENOMIC DNA]</scope>
    <source>
        <strain evidence="5 6">JCM 14545</strain>
    </source>
</reference>
<dbReference type="RefSeq" id="WP_344417821.1">
    <property type="nucleotide sequence ID" value="NZ_BAAANN010000010.1"/>
</dbReference>
<proteinExistence type="inferred from homology"/>
<dbReference type="Proteomes" id="UP001501116">
    <property type="component" value="Unassembled WGS sequence"/>
</dbReference>
<comment type="similarity">
    <text evidence="1">Belongs to the HMG-CoA lyase family.</text>
</comment>
<comment type="caution">
    <text evidence="5">The sequence shown here is derived from an EMBL/GenBank/DDBJ whole genome shotgun (WGS) entry which is preliminary data.</text>
</comment>
<sequence length="308" mass="32336">MADRVTICECFARDGLQHETGFVPTETKLGLLAAFTAAGFRRVEATSYSHPRHVPAFADASDVLAGLPRAEGVAYKATCPNPRAVHRAIADLDAGRGAEELSFLVSATEAHTERNLRTTRAAQWENVAEMARLARGRFTLVGVVSVAFGCPFEGAVDPGSVVADIVRFAELGAGLITLGDTVGAATPRTVADLYRRIGLAGVEIPVVAHMHNTRGTALANCVAALDAGCRHFDTAFGGVGGHPARIAYGQGLTGNACTEDLVALFEAMGVETGLDADRVAAASELCERALGRELYSMVAKGRKEKLDA</sequence>